<dbReference type="KEGG" id="fli:Fleli_2534"/>
<gene>
    <name evidence="1" type="ordered locus">Fleli_2534</name>
</gene>
<dbReference type="AlphaFoldDB" id="I4ALR4"/>
<accession>I4ALR4</accession>
<dbReference type="RefSeq" id="WP_014798336.1">
    <property type="nucleotide sequence ID" value="NC_018018.1"/>
</dbReference>
<name>I4ALR4_BERLS</name>
<dbReference type="PATRIC" id="fig|880071.3.peg.2524"/>
<sequence>MKYLQNPYLPTAVLLLLLAFLGYKTFFDSRYSETEKEIFGYNYHQNIGLKQEYTELAARAWSSVGRHFEENGVEQNDYIKKVDARFKKQRDELQKIYQETHTTYFEEPKFELVKEKVKSNPKYTEERTVVEFPNLKVVTAFNEYVQKVSILDSSLSKRYQGFVFEEGMTNEELDNFYFDTDDYLRAFHYSRFEAQLATMYYEDAKLLSRKYFLFPLDLKAEDIQVVPYVHYQKGKEKPYYIGTMSGVPFDKENTRIVYPKNVETKFDENGFIIVPKEFRKGVQLFSVKIPTLLKGGDTIFSIKQDFDYLNKYYKNEK</sequence>
<dbReference type="STRING" id="880071.Fleli_2534"/>
<organism evidence="1 2">
    <name type="scientific">Bernardetia litoralis (strain ATCC 23117 / DSM 6794 / NBRC 15988 / NCIMB 1366 / Fx l1 / Sio-4)</name>
    <name type="common">Flexibacter litoralis</name>
    <dbReference type="NCBI Taxonomy" id="880071"/>
    <lineage>
        <taxon>Bacteria</taxon>
        <taxon>Pseudomonadati</taxon>
        <taxon>Bacteroidota</taxon>
        <taxon>Cytophagia</taxon>
        <taxon>Cytophagales</taxon>
        <taxon>Bernardetiaceae</taxon>
        <taxon>Bernardetia</taxon>
    </lineage>
</organism>
<evidence type="ECO:0000313" key="1">
    <source>
        <dbReference type="EMBL" id="AFM04899.1"/>
    </source>
</evidence>
<dbReference type="EMBL" id="CP003345">
    <property type="protein sequence ID" value="AFM04899.1"/>
    <property type="molecule type" value="Genomic_DNA"/>
</dbReference>
<proteinExistence type="predicted"/>
<evidence type="ECO:0000313" key="2">
    <source>
        <dbReference type="Proteomes" id="UP000006054"/>
    </source>
</evidence>
<keyword evidence="2" id="KW-1185">Reference proteome</keyword>
<dbReference type="Proteomes" id="UP000006054">
    <property type="component" value="Chromosome"/>
</dbReference>
<reference evidence="2" key="1">
    <citation type="submission" date="2012-06" db="EMBL/GenBank/DDBJ databases">
        <title>The complete genome of Flexibacter litoralis DSM 6794.</title>
        <authorList>
            <person name="Lucas S."/>
            <person name="Copeland A."/>
            <person name="Lapidus A."/>
            <person name="Glavina del Rio T."/>
            <person name="Dalin E."/>
            <person name="Tice H."/>
            <person name="Bruce D."/>
            <person name="Goodwin L."/>
            <person name="Pitluck S."/>
            <person name="Peters L."/>
            <person name="Ovchinnikova G."/>
            <person name="Lu M."/>
            <person name="Kyrpides N."/>
            <person name="Mavromatis K."/>
            <person name="Ivanova N."/>
            <person name="Brettin T."/>
            <person name="Detter J.C."/>
            <person name="Han C."/>
            <person name="Larimer F."/>
            <person name="Land M."/>
            <person name="Hauser L."/>
            <person name="Markowitz V."/>
            <person name="Cheng J.-F."/>
            <person name="Hugenholtz P."/>
            <person name="Woyke T."/>
            <person name="Wu D."/>
            <person name="Spring S."/>
            <person name="Lang E."/>
            <person name="Kopitz M."/>
            <person name="Brambilla E."/>
            <person name="Klenk H.-P."/>
            <person name="Eisen J.A."/>
        </authorList>
    </citation>
    <scope>NUCLEOTIDE SEQUENCE [LARGE SCALE GENOMIC DNA]</scope>
    <source>
        <strain evidence="2">ATCC 23117 / DSM 6794 / NBRC 15988 / NCIMB 1366 / Sio-4</strain>
    </source>
</reference>
<dbReference type="HOGENOM" id="CLU_896439_0_0_10"/>
<protein>
    <submittedName>
        <fullName evidence="1">Uncharacterized protein</fullName>
    </submittedName>
</protein>